<dbReference type="InterPro" id="IPR050486">
    <property type="entry name" value="Mannose-1P_guanyltransferase"/>
</dbReference>
<organism evidence="2 3">
    <name type="scientific">Bradyrhizobium erythrophlei</name>
    <dbReference type="NCBI Taxonomy" id="1437360"/>
    <lineage>
        <taxon>Bacteria</taxon>
        <taxon>Pseudomonadati</taxon>
        <taxon>Pseudomonadota</taxon>
        <taxon>Alphaproteobacteria</taxon>
        <taxon>Hyphomicrobiales</taxon>
        <taxon>Nitrobacteraceae</taxon>
        <taxon>Bradyrhizobium</taxon>
    </lineage>
</organism>
<dbReference type="Gene3D" id="3.90.550.10">
    <property type="entry name" value="Spore Coat Polysaccharide Biosynthesis Protein SpsA, Chain A"/>
    <property type="match status" value="1"/>
</dbReference>
<evidence type="ECO:0000313" key="3">
    <source>
        <dbReference type="Proteomes" id="UP000190675"/>
    </source>
</evidence>
<reference evidence="2 3" key="1">
    <citation type="submission" date="2016-11" db="EMBL/GenBank/DDBJ databases">
        <authorList>
            <person name="Jaros S."/>
            <person name="Januszkiewicz K."/>
            <person name="Wedrychowicz H."/>
        </authorList>
    </citation>
    <scope>NUCLEOTIDE SEQUENCE [LARGE SCALE GENOMIC DNA]</scope>
    <source>
        <strain evidence="2 3">GAS242</strain>
    </source>
</reference>
<evidence type="ECO:0000259" key="1">
    <source>
        <dbReference type="Pfam" id="PF00483"/>
    </source>
</evidence>
<dbReference type="PANTHER" id="PTHR22572">
    <property type="entry name" value="SUGAR-1-PHOSPHATE GUANYL TRANSFERASE"/>
    <property type="match status" value="1"/>
</dbReference>
<dbReference type="InterPro" id="IPR029044">
    <property type="entry name" value="Nucleotide-diphossugar_trans"/>
</dbReference>
<dbReference type="RefSeq" id="WP_079566177.1">
    <property type="nucleotide sequence ID" value="NZ_LT670818.1"/>
</dbReference>
<evidence type="ECO:0000313" key="2">
    <source>
        <dbReference type="EMBL" id="SHG43071.1"/>
    </source>
</evidence>
<dbReference type="Proteomes" id="UP000190675">
    <property type="component" value="Chromosome I"/>
</dbReference>
<dbReference type="OrthoDB" id="9814110at2"/>
<dbReference type="SUPFAM" id="SSF53448">
    <property type="entry name" value="Nucleotide-diphospho-sugar transferases"/>
    <property type="match status" value="1"/>
</dbReference>
<dbReference type="EMBL" id="LT670818">
    <property type="protein sequence ID" value="SHG43071.1"/>
    <property type="molecule type" value="Genomic_DNA"/>
</dbReference>
<dbReference type="Pfam" id="PF00483">
    <property type="entry name" value="NTP_transferase"/>
    <property type="match status" value="1"/>
</dbReference>
<accession>A0A1M5JR85</accession>
<protein>
    <submittedName>
        <fullName evidence="2">Mannose-1-phosphate guanylyltransferase</fullName>
    </submittedName>
</protein>
<keyword evidence="2" id="KW-0548">Nucleotidyltransferase</keyword>
<dbReference type="AlphaFoldDB" id="A0A1M5JR85"/>
<gene>
    <name evidence="2" type="ORF">SAMN05444169_2433</name>
</gene>
<feature type="domain" description="Nucleotidyl transferase" evidence="1">
    <location>
        <begin position="2"/>
        <end position="223"/>
    </location>
</feature>
<proteinExistence type="predicted"/>
<dbReference type="GO" id="GO:0016779">
    <property type="term" value="F:nucleotidyltransferase activity"/>
    <property type="evidence" value="ECO:0007669"/>
    <property type="project" value="UniProtKB-KW"/>
</dbReference>
<sequence length="239" mass="26875">MKAVIQCGGRGMRLRPYTSILPKPLMPIGSRPVLELLLKWLRRNGIHEVFITTGYLGNLIRSFCSDGHQWNIEITYTQEIEPLGTIGPLSLLRDQLNEPFLVLNGDILTDLNLNQFVKSHRLHGTQLTIASAVRHSKMEFGVLEETDGTVTGFREKPMLASRVSMGLYCMNPEIMNYVPTGVPFGFDDLVLQMLEHGTPIHTFRHDGLWLDIGRAEDFHKAQDIAWDEQSPALPVEAAA</sequence>
<keyword evidence="2" id="KW-0808">Transferase</keyword>
<dbReference type="InterPro" id="IPR005835">
    <property type="entry name" value="NTP_transferase_dom"/>
</dbReference>
<name>A0A1M5JR85_9BRAD</name>